<protein>
    <submittedName>
        <fullName evidence="1">Uncharacterized protein</fullName>
    </submittedName>
</protein>
<evidence type="ECO:0000313" key="2">
    <source>
        <dbReference type="Proteomes" id="UP000271624"/>
    </source>
</evidence>
<keyword evidence="2" id="KW-1185">Reference proteome</keyword>
<comment type="caution">
    <text evidence="1">The sequence shown here is derived from an EMBL/GenBank/DDBJ whole genome shotgun (WGS) entry which is preliminary data.</text>
</comment>
<name>A0A3S1CLB1_9CYAN</name>
<proteinExistence type="predicted"/>
<dbReference type="Proteomes" id="UP000271624">
    <property type="component" value="Unassembled WGS sequence"/>
</dbReference>
<dbReference type="OrthoDB" id="515785at2"/>
<evidence type="ECO:0000313" key="1">
    <source>
        <dbReference type="EMBL" id="RUT03892.1"/>
    </source>
</evidence>
<dbReference type="RefSeq" id="WP_127083167.1">
    <property type="nucleotide sequence ID" value="NZ_RSCL01000012.1"/>
</dbReference>
<dbReference type="AlphaFoldDB" id="A0A3S1CLB1"/>
<gene>
    <name evidence="1" type="ORF">DSM106972_048060</name>
</gene>
<reference evidence="1" key="1">
    <citation type="submission" date="2018-12" db="EMBL/GenBank/DDBJ databases">
        <authorList>
            <person name="Will S."/>
            <person name="Neumann-Schaal M."/>
            <person name="Henke P."/>
        </authorList>
    </citation>
    <scope>NUCLEOTIDE SEQUENCE</scope>
    <source>
        <strain evidence="1">PCC 7102</strain>
    </source>
</reference>
<dbReference type="EMBL" id="RSCL01000012">
    <property type="protein sequence ID" value="RUT03892.1"/>
    <property type="molecule type" value="Genomic_DNA"/>
</dbReference>
<organism evidence="1 2">
    <name type="scientific">Dulcicalothrix desertica PCC 7102</name>
    <dbReference type="NCBI Taxonomy" id="232991"/>
    <lineage>
        <taxon>Bacteria</taxon>
        <taxon>Bacillati</taxon>
        <taxon>Cyanobacteriota</taxon>
        <taxon>Cyanophyceae</taxon>
        <taxon>Nostocales</taxon>
        <taxon>Calotrichaceae</taxon>
        <taxon>Dulcicalothrix</taxon>
    </lineage>
</organism>
<accession>A0A3S1CLB1</accession>
<sequence>MAYSTNTLQTVTAQPLESPQSLNDIRTVEISFEEHEIYIGVRAIAKIVREDDDFVTQPWVVTVNGIEIHRANTWAKCYHYVTWHFKQGTLPEQKEEVAVADCKPIIVSVFVSNPKFRPVLLLLSNALHINFKLKRSLRIAALVFLFKKWSKSCRGDYLKT</sequence>
<reference evidence="1" key="2">
    <citation type="journal article" date="2019" name="Genome Biol. Evol.">
        <title>Day and night: Metabolic profiles and evolutionary relationships of six axenic non-marine cyanobacteria.</title>
        <authorList>
            <person name="Will S.E."/>
            <person name="Henke P."/>
            <person name="Boedeker C."/>
            <person name="Huang S."/>
            <person name="Brinkmann H."/>
            <person name="Rohde M."/>
            <person name="Jarek M."/>
            <person name="Friedl T."/>
            <person name="Seufert S."/>
            <person name="Schumacher M."/>
            <person name="Overmann J."/>
            <person name="Neumann-Schaal M."/>
            <person name="Petersen J."/>
        </authorList>
    </citation>
    <scope>NUCLEOTIDE SEQUENCE [LARGE SCALE GENOMIC DNA]</scope>
    <source>
        <strain evidence="1">PCC 7102</strain>
    </source>
</reference>